<organism evidence="1 2">
    <name type="scientific">Flagellimonas marina</name>
    <dbReference type="NCBI Taxonomy" id="1775168"/>
    <lineage>
        <taxon>Bacteria</taxon>
        <taxon>Pseudomonadati</taxon>
        <taxon>Bacteroidota</taxon>
        <taxon>Flavobacteriia</taxon>
        <taxon>Flavobacteriales</taxon>
        <taxon>Flavobacteriaceae</taxon>
        <taxon>Flagellimonas</taxon>
    </lineage>
</organism>
<comment type="caution">
    <text evidence="1">The sequence shown here is derived from an EMBL/GenBank/DDBJ whole genome shotgun (WGS) entry which is preliminary data.</text>
</comment>
<evidence type="ECO:0000313" key="1">
    <source>
        <dbReference type="EMBL" id="MFC4220072.1"/>
    </source>
</evidence>
<accession>A0ABV8PJ54</accession>
<keyword evidence="2" id="KW-1185">Reference proteome</keyword>
<name>A0ABV8PJ54_9FLAO</name>
<dbReference type="Gene3D" id="2.40.160.50">
    <property type="entry name" value="membrane protein fhac: a member of the omp85/tpsb transporter family"/>
    <property type="match status" value="1"/>
</dbReference>
<sequence>MRYPFILTASLLFVLGIVRGQLVVDAVEFQGNKKTKTIILENVVQLKGNMPLDSLMIQRDVAQLIRVPSVSHATYEVIFLDNSEGCKVVYTIEENFTLIPFVSVYTTNQDEFAYRLGLQEFNAFGRNITIGGFYQKDIFDSYAIQVRHPMLFGPKMGLAFNYQNLTTQEPVFLNAGTAQYRYNNESVELLGLYQINSRHRVELGANIFTEDYQYLNGATSPNVPQSLKVNKYLLKTIYNYDATTYFYQYLDGYRSTFNLQYVKSANEAQLPEFIIGFADFLYYKRMGAKGNWANRLRLGLASNLETPFAPFAVDNNLNIRGVGNTIDRGTAAIVLNTEYRHTLMDKKWFVLQSNIFVDAGSWRNPGGDFSDFGDKQNIRVYPGIGLRLMHKFVFNAIFRIDYGYGITPNSSQGIVFGIGQYF</sequence>
<dbReference type="Proteomes" id="UP001595841">
    <property type="component" value="Unassembled WGS sequence"/>
</dbReference>
<gene>
    <name evidence="1" type="ORF">ACFOWS_08005</name>
</gene>
<evidence type="ECO:0000313" key="2">
    <source>
        <dbReference type="Proteomes" id="UP001595841"/>
    </source>
</evidence>
<reference evidence="2" key="1">
    <citation type="journal article" date="2019" name="Int. J. Syst. Evol. Microbiol.">
        <title>The Global Catalogue of Microorganisms (GCM) 10K type strain sequencing project: providing services to taxonomists for standard genome sequencing and annotation.</title>
        <authorList>
            <consortium name="The Broad Institute Genomics Platform"/>
            <consortium name="The Broad Institute Genome Sequencing Center for Infectious Disease"/>
            <person name="Wu L."/>
            <person name="Ma J."/>
        </authorList>
    </citation>
    <scope>NUCLEOTIDE SEQUENCE [LARGE SCALE GENOMIC DNA]</scope>
    <source>
        <strain evidence="2">CGMCC 1.15774</strain>
    </source>
</reference>
<protein>
    <submittedName>
        <fullName evidence="1">Outer membrane protein assembly factor</fullName>
    </submittedName>
</protein>
<dbReference type="EMBL" id="JBHSCL010000004">
    <property type="protein sequence ID" value="MFC4220072.1"/>
    <property type="molecule type" value="Genomic_DNA"/>
</dbReference>
<proteinExistence type="predicted"/>
<dbReference type="RefSeq" id="WP_379763404.1">
    <property type="nucleotide sequence ID" value="NZ_JBHSCL010000004.1"/>
</dbReference>